<protein>
    <submittedName>
        <fullName evidence="1">Uncharacterized protein</fullName>
    </submittedName>
</protein>
<reference evidence="1" key="5">
    <citation type="journal article" date="2021" name="G3 (Bethesda)">
        <title>Aegilops tauschii genome assembly Aet v5.0 features greater sequence contiguity and improved annotation.</title>
        <authorList>
            <person name="Wang L."/>
            <person name="Zhu T."/>
            <person name="Rodriguez J.C."/>
            <person name="Deal K.R."/>
            <person name="Dubcovsky J."/>
            <person name="McGuire P.E."/>
            <person name="Lux T."/>
            <person name="Spannagl M."/>
            <person name="Mayer K.F.X."/>
            <person name="Baldrich P."/>
            <person name="Meyers B.C."/>
            <person name="Huo N."/>
            <person name="Gu Y.Q."/>
            <person name="Zhou H."/>
            <person name="Devos K.M."/>
            <person name="Bennetzen J.L."/>
            <person name="Unver T."/>
            <person name="Budak H."/>
            <person name="Gulick P.J."/>
            <person name="Galiba G."/>
            <person name="Kalapos B."/>
            <person name="Nelson D.R."/>
            <person name="Li P."/>
            <person name="You F.M."/>
            <person name="Luo M.C."/>
            <person name="Dvorak J."/>
        </authorList>
    </citation>
    <scope>NUCLEOTIDE SEQUENCE [LARGE SCALE GENOMIC DNA]</scope>
    <source>
        <strain evidence="1">cv. AL8/78</strain>
    </source>
</reference>
<reference evidence="1" key="4">
    <citation type="submission" date="2019-03" db="UniProtKB">
        <authorList>
            <consortium name="EnsemblPlants"/>
        </authorList>
    </citation>
    <scope>IDENTIFICATION</scope>
</reference>
<reference evidence="2" key="2">
    <citation type="journal article" date="2017" name="Nat. Plants">
        <title>The Aegilops tauschii genome reveals multiple impacts of transposons.</title>
        <authorList>
            <person name="Zhao G."/>
            <person name="Zou C."/>
            <person name="Li K."/>
            <person name="Wang K."/>
            <person name="Li T."/>
            <person name="Gao L."/>
            <person name="Zhang X."/>
            <person name="Wang H."/>
            <person name="Yang Z."/>
            <person name="Liu X."/>
            <person name="Jiang W."/>
            <person name="Mao L."/>
            <person name="Kong X."/>
            <person name="Jiao Y."/>
            <person name="Jia J."/>
        </authorList>
    </citation>
    <scope>NUCLEOTIDE SEQUENCE [LARGE SCALE GENOMIC DNA]</scope>
    <source>
        <strain evidence="2">cv. AL8/78</strain>
    </source>
</reference>
<organism evidence="1 2">
    <name type="scientific">Aegilops tauschii subsp. strangulata</name>
    <name type="common">Goatgrass</name>
    <dbReference type="NCBI Taxonomy" id="200361"/>
    <lineage>
        <taxon>Eukaryota</taxon>
        <taxon>Viridiplantae</taxon>
        <taxon>Streptophyta</taxon>
        <taxon>Embryophyta</taxon>
        <taxon>Tracheophyta</taxon>
        <taxon>Spermatophyta</taxon>
        <taxon>Magnoliopsida</taxon>
        <taxon>Liliopsida</taxon>
        <taxon>Poales</taxon>
        <taxon>Poaceae</taxon>
        <taxon>BOP clade</taxon>
        <taxon>Pooideae</taxon>
        <taxon>Triticodae</taxon>
        <taxon>Triticeae</taxon>
        <taxon>Triticinae</taxon>
        <taxon>Aegilops</taxon>
    </lineage>
</organism>
<dbReference type="EnsemblPlants" id="AET1Gv20750400.1">
    <property type="protein sequence ID" value="AET1Gv20750400.1"/>
    <property type="gene ID" value="AET1Gv20750400"/>
</dbReference>
<name>A0A452ZFN1_AEGTS</name>
<proteinExistence type="predicted"/>
<evidence type="ECO:0000313" key="1">
    <source>
        <dbReference type="EnsemblPlants" id="AET1Gv20750400.1"/>
    </source>
</evidence>
<reference evidence="2" key="1">
    <citation type="journal article" date="2014" name="Science">
        <title>Ancient hybridizations among the ancestral genomes of bread wheat.</title>
        <authorList>
            <consortium name="International Wheat Genome Sequencing Consortium,"/>
            <person name="Marcussen T."/>
            <person name="Sandve S.R."/>
            <person name="Heier L."/>
            <person name="Spannagl M."/>
            <person name="Pfeifer M."/>
            <person name="Jakobsen K.S."/>
            <person name="Wulff B.B."/>
            <person name="Steuernagel B."/>
            <person name="Mayer K.F."/>
            <person name="Olsen O.A."/>
        </authorList>
    </citation>
    <scope>NUCLEOTIDE SEQUENCE [LARGE SCALE GENOMIC DNA]</scope>
    <source>
        <strain evidence="2">cv. AL8/78</strain>
    </source>
</reference>
<reference evidence="1" key="3">
    <citation type="journal article" date="2017" name="Nature">
        <title>Genome sequence of the progenitor of the wheat D genome Aegilops tauschii.</title>
        <authorList>
            <person name="Luo M.C."/>
            <person name="Gu Y.Q."/>
            <person name="Puiu D."/>
            <person name="Wang H."/>
            <person name="Twardziok S.O."/>
            <person name="Deal K.R."/>
            <person name="Huo N."/>
            <person name="Zhu T."/>
            <person name="Wang L."/>
            <person name="Wang Y."/>
            <person name="McGuire P.E."/>
            <person name="Liu S."/>
            <person name="Long H."/>
            <person name="Ramasamy R.K."/>
            <person name="Rodriguez J.C."/>
            <person name="Van S.L."/>
            <person name="Yuan L."/>
            <person name="Wang Z."/>
            <person name="Xia Z."/>
            <person name="Xiao L."/>
            <person name="Anderson O.D."/>
            <person name="Ouyang S."/>
            <person name="Liang Y."/>
            <person name="Zimin A.V."/>
            <person name="Pertea G."/>
            <person name="Qi P."/>
            <person name="Bennetzen J.L."/>
            <person name="Dai X."/>
            <person name="Dawson M.W."/>
            <person name="Muller H.G."/>
            <person name="Kugler K."/>
            <person name="Rivarola-Duarte L."/>
            <person name="Spannagl M."/>
            <person name="Mayer K.F.X."/>
            <person name="Lu F.H."/>
            <person name="Bevan M.W."/>
            <person name="Leroy P."/>
            <person name="Li P."/>
            <person name="You F.M."/>
            <person name="Sun Q."/>
            <person name="Liu Z."/>
            <person name="Lyons E."/>
            <person name="Wicker T."/>
            <person name="Salzberg S.L."/>
            <person name="Devos K.M."/>
            <person name="Dvorak J."/>
        </authorList>
    </citation>
    <scope>NUCLEOTIDE SEQUENCE [LARGE SCALE GENOMIC DNA]</scope>
    <source>
        <strain evidence="1">cv. AL8/78</strain>
    </source>
</reference>
<accession>A0A452ZFN1</accession>
<keyword evidence="2" id="KW-1185">Reference proteome</keyword>
<dbReference type="Proteomes" id="UP000015105">
    <property type="component" value="Chromosome 1D"/>
</dbReference>
<dbReference type="AlphaFoldDB" id="A0A452ZFN1"/>
<dbReference type="Gramene" id="AET1Gv20750400.1">
    <property type="protein sequence ID" value="AET1Gv20750400.1"/>
    <property type="gene ID" value="AET1Gv20750400"/>
</dbReference>
<sequence>MCYVLTQISVGLYTEMIMEEIKVQCKSCFSSCSVVFSCRRSANRAVHLLARLGSTSCVDQP</sequence>
<evidence type="ECO:0000313" key="2">
    <source>
        <dbReference type="Proteomes" id="UP000015105"/>
    </source>
</evidence>